<evidence type="ECO:0000256" key="1">
    <source>
        <dbReference type="SAM" id="MobiDB-lite"/>
    </source>
</evidence>
<keyword evidence="2" id="KW-0732">Signal</keyword>
<proteinExistence type="predicted"/>
<feature type="region of interest" description="Disordered" evidence="1">
    <location>
        <begin position="147"/>
        <end position="182"/>
    </location>
</feature>
<feature type="signal peptide" evidence="2">
    <location>
        <begin position="1"/>
        <end position="23"/>
    </location>
</feature>
<evidence type="ECO:0000256" key="2">
    <source>
        <dbReference type="SAM" id="SignalP"/>
    </source>
</evidence>
<sequence>MRKIRTAVLAGVAAVAAIGTALAASHDSHVMKVGLPDGTVARIEYEGAVAPKVAVAPASSVAPIAWLDPFEPAPIALFDRIAADMDRQSDLMMRQVRALPLPAMAGDGKIDLTALRSLPAGTVSYSFVSTTNGGSTCSRSVQITSLGSAQQPKIESKSSGDCREAPSATVANPDRTDGLRRT</sequence>
<accession>A0A291MY47</accession>
<protein>
    <submittedName>
        <fullName evidence="3">Uncharacterized protein</fullName>
    </submittedName>
</protein>
<feature type="compositionally biased region" description="Basic and acidic residues" evidence="1">
    <location>
        <begin position="154"/>
        <end position="164"/>
    </location>
</feature>
<gene>
    <name evidence="3" type="ORF">A6768_07785</name>
</gene>
<dbReference type="AlphaFoldDB" id="A0A291MY47"/>
<dbReference type="EMBL" id="CP023741">
    <property type="protein sequence ID" value="ATI79921.1"/>
    <property type="molecule type" value="Genomic_DNA"/>
</dbReference>
<dbReference type="Proteomes" id="UP000219422">
    <property type="component" value="Chromosome"/>
</dbReference>
<dbReference type="RefSeq" id="WP_097383173.1">
    <property type="nucleotide sequence ID" value="NZ_CP023741.1"/>
</dbReference>
<dbReference type="GeneID" id="57776733"/>
<feature type="chain" id="PRO_5013307823" evidence="2">
    <location>
        <begin position="24"/>
        <end position="182"/>
    </location>
</feature>
<evidence type="ECO:0000313" key="3">
    <source>
        <dbReference type="EMBL" id="ATI79921.1"/>
    </source>
</evidence>
<name>A0A291MY47_SPHYA</name>
<dbReference type="KEGG" id="sya:A6768_07785"/>
<reference evidence="3 4" key="1">
    <citation type="submission" date="2017-10" db="EMBL/GenBank/DDBJ databases">
        <title>Sphingobium yanoikuyae S72.</title>
        <authorList>
            <person name="Sanchez E."/>
            <person name="Bustos P."/>
            <person name="Mendoza P."/>
            <person name="Guo X."/>
            <person name="Mendoza A."/>
        </authorList>
    </citation>
    <scope>NUCLEOTIDE SEQUENCE [LARGE SCALE GENOMIC DNA]</scope>
    <source>
        <strain evidence="3 4">S72</strain>
    </source>
</reference>
<organism evidence="3 4">
    <name type="scientific">Sphingobium yanoikuyae</name>
    <name type="common">Sphingomonas yanoikuyae</name>
    <dbReference type="NCBI Taxonomy" id="13690"/>
    <lineage>
        <taxon>Bacteria</taxon>
        <taxon>Pseudomonadati</taxon>
        <taxon>Pseudomonadota</taxon>
        <taxon>Alphaproteobacteria</taxon>
        <taxon>Sphingomonadales</taxon>
        <taxon>Sphingomonadaceae</taxon>
        <taxon>Sphingobium</taxon>
    </lineage>
</organism>
<evidence type="ECO:0000313" key="4">
    <source>
        <dbReference type="Proteomes" id="UP000219422"/>
    </source>
</evidence>